<sequence>MPFTKEHLANLNRFRTILLGIALAMQKAAPSTAEKSLWKGLENSIRKIGMYFIPAEVLAQKGASKVLGLRQRVYQFAEEKTPRGRRIRIVGVKEAIELPMRHVFYGKRLTVRGIATLVHELSHFPKPVAALAKFAKKYNLTLEQAEELLADAMAARAMKLMGFKDSTIIREFYGRRMLFPQIDYFKMIRAAMKIPKEVYKNLAKIRRPLTRAEAERIRKLIEKRRAEKRKRLGIFRMPMPKRRIQAA</sequence>
<evidence type="ECO:0000313" key="1">
    <source>
        <dbReference type="EMBL" id="RLG69738.1"/>
    </source>
</evidence>
<comment type="caution">
    <text evidence="1">The sequence shown here is derived from an EMBL/GenBank/DDBJ whole genome shotgun (WGS) entry which is preliminary data.</text>
</comment>
<reference evidence="1 2" key="1">
    <citation type="submission" date="2018-06" db="EMBL/GenBank/DDBJ databases">
        <title>Extensive metabolic versatility and redundancy in microbially diverse, dynamic hydrothermal sediments.</title>
        <authorList>
            <person name="Dombrowski N."/>
            <person name="Teske A."/>
            <person name="Baker B.J."/>
        </authorList>
    </citation>
    <scope>NUCLEOTIDE SEQUENCE [LARGE SCALE GENOMIC DNA]</scope>
    <source>
        <strain evidence="1">B51_G17</strain>
    </source>
</reference>
<gene>
    <name evidence="1" type="ORF">DRO04_02945</name>
</gene>
<name>A0A497JFX6_9ARCH</name>
<evidence type="ECO:0000313" key="2">
    <source>
        <dbReference type="Proteomes" id="UP000278031"/>
    </source>
</evidence>
<dbReference type="Proteomes" id="UP000278031">
    <property type="component" value="Unassembled WGS sequence"/>
</dbReference>
<dbReference type="EMBL" id="QMWP01000113">
    <property type="protein sequence ID" value="RLG69738.1"/>
    <property type="molecule type" value="Genomic_DNA"/>
</dbReference>
<proteinExistence type="predicted"/>
<dbReference type="AlphaFoldDB" id="A0A497JFX6"/>
<accession>A0A497JFX6</accession>
<protein>
    <submittedName>
        <fullName evidence="1">Uncharacterized protein</fullName>
    </submittedName>
</protein>
<organism evidence="1 2">
    <name type="scientific">Candidatus Iainarchaeum sp</name>
    <dbReference type="NCBI Taxonomy" id="3101447"/>
    <lineage>
        <taxon>Archaea</taxon>
        <taxon>Candidatus Iainarchaeota</taxon>
        <taxon>Candidatus Iainarchaeia</taxon>
        <taxon>Candidatus Iainarchaeales</taxon>
        <taxon>Candidatus Iainarchaeaceae</taxon>
        <taxon>Candidatus Iainarchaeum</taxon>
    </lineage>
</organism>